<protein>
    <recommendedName>
        <fullName evidence="3">DUF192 domain-containing protein</fullName>
    </recommendedName>
</protein>
<comment type="caution">
    <text evidence="1">The sequence shown here is derived from an EMBL/GenBank/DDBJ whole genome shotgun (WGS) entry which is preliminary data.</text>
</comment>
<dbReference type="Pfam" id="PF02643">
    <property type="entry name" value="DUF192"/>
    <property type="match status" value="1"/>
</dbReference>
<organism evidence="1 2">
    <name type="scientific">Pseudoponticoccus marisrubri</name>
    <dbReference type="NCBI Taxonomy" id="1685382"/>
    <lineage>
        <taxon>Bacteria</taxon>
        <taxon>Pseudomonadati</taxon>
        <taxon>Pseudomonadota</taxon>
        <taxon>Alphaproteobacteria</taxon>
        <taxon>Rhodobacterales</taxon>
        <taxon>Roseobacteraceae</taxon>
        <taxon>Pseudoponticoccus</taxon>
    </lineage>
</organism>
<gene>
    <name evidence="1" type="ORF">AVJ23_07650</name>
</gene>
<sequence length="149" mass="15929">MGDEAETSRTASSDGPACRADTVWLRGPFGTARFKVAVADDAQARAQGLMNVESMPSSTGMLFVYEYPRPVSFWMKNTLIPLDMVFADAEGVVTSVHENAVPLDETSIPGEGMVQYVLEINGGLARQIGIGPGSVLRHPAITDGAWPCQ</sequence>
<dbReference type="InterPro" id="IPR003795">
    <property type="entry name" value="DUF192"/>
</dbReference>
<dbReference type="PANTHER" id="PTHR37953:SF1">
    <property type="entry name" value="UPF0127 PROTEIN MJ1496"/>
    <property type="match status" value="1"/>
</dbReference>
<evidence type="ECO:0000313" key="1">
    <source>
        <dbReference type="EMBL" id="KUF11696.1"/>
    </source>
</evidence>
<dbReference type="Proteomes" id="UP000054396">
    <property type="component" value="Unassembled WGS sequence"/>
</dbReference>
<name>A0A0W7WM81_9RHOB</name>
<evidence type="ECO:0000313" key="2">
    <source>
        <dbReference type="Proteomes" id="UP000054396"/>
    </source>
</evidence>
<dbReference type="Gene3D" id="2.60.120.1140">
    <property type="entry name" value="Protein of unknown function DUF192"/>
    <property type="match status" value="1"/>
</dbReference>
<dbReference type="InterPro" id="IPR038695">
    <property type="entry name" value="Saro_0823-like_sf"/>
</dbReference>
<accession>A0A0W7WM81</accession>
<evidence type="ECO:0008006" key="3">
    <source>
        <dbReference type="Google" id="ProtNLM"/>
    </source>
</evidence>
<reference evidence="1 2" key="1">
    <citation type="submission" date="2015-12" db="EMBL/GenBank/DDBJ databases">
        <authorList>
            <person name="Shamseldin A."/>
            <person name="Moawad H."/>
            <person name="Abd El-Rahim W.M."/>
            <person name="Sadowsky M.J."/>
        </authorList>
    </citation>
    <scope>NUCLEOTIDE SEQUENCE [LARGE SCALE GENOMIC DNA]</scope>
    <source>
        <strain evidence="1 2">SJ5A-1</strain>
    </source>
</reference>
<dbReference type="PANTHER" id="PTHR37953">
    <property type="entry name" value="UPF0127 PROTEIN MJ1496"/>
    <property type="match status" value="1"/>
</dbReference>
<dbReference type="AlphaFoldDB" id="A0A0W7WM81"/>
<dbReference type="STRING" id="1685382.AVJ23_07650"/>
<proteinExistence type="predicted"/>
<keyword evidence="2" id="KW-1185">Reference proteome</keyword>
<dbReference type="EMBL" id="LPXO01000003">
    <property type="protein sequence ID" value="KUF11696.1"/>
    <property type="molecule type" value="Genomic_DNA"/>
</dbReference>